<evidence type="ECO:0000256" key="5">
    <source>
        <dbReference type="PROSITE-ProRule" id="PRU01091"/>
    </source>
</evidence>
<dbReference type="STRING" id="314344.AL013_10780"/>
<feature type="domain" description="OmpR/PhoB-type" evidence="7">
    <location>
        <begin position="151"/>
        <end position="249"/>
    </location>
</feature>
<dbReference type="GO" id="GO:0005829">
    <property type="term" value="C:cytosol"/>
    <property type="evidence" value="ECO:0007669"/>
    <property type="project" value="TreeGrafter"/>
</dbReference>
<dbReference type="GO" id="GO:0006355">
    <property type="term" value="P:regulation of DNA-templated transcription"/>
    <property type="evidence" value="ECO:0007669"/>
    <property type="project" value="InterPro"/>
</dbReference>
<dbReference type="HOGENOM" id="CLU_000445_30_4_0"/>
<dbReference type="FunCoup" id="Q0F0D6">
    <property type="interactions" value="327"/>
</dbReference>
<name>Q0F0D6_9PROT</name>
<dbReference type="InParanoid" id="Q0F0D6"/>
<dbReference type="GO" id="GO:0000976">
    <property type="term" value="F:transcription cis-regulatory region binding"/>
    <property type="evidence" value="ECO:0007669"/>
    <property type="project" value="TreeGrafter"/>
</dbReference>
<evidence type="ECO:0000256" key="1">
    <source>
        <dbReference type="ARBA" id="ARBA00022553"/>
    </source>
</evidence>
<reference evidence="8 9" key="1">
    <citation type="submission" date="2006-09" db="EMBL/GenBank/DDBJ databases">
        <authorList>
            <person name="Emerson D."/>
            <person name="Ferriera S."/>
            <person name="Johnson J."/>
            <person name="Kravitz S."/>
            <person name="Halpern A."/>
            <person name="Remington K."/>
            <person name="Beeson K."/>
            <person name="Tran B."/>
            <person name="Rogers Y.-H."/>
            <person name="Friedman R."/>
            <person name="Venter J.C."/>
        </authorList>
    </citation>
    <scope>NUCLEOTIDE SEQUENCE [LARGE SCALE GENOMIC DNA]</scope>
    <source>
        <strain evidence="8 9">PV-1</strain>
    </source>
</reference>
<dbReference type="SUPFAM" id="SSF52172">
    <property type="entry name" value="CheY-like"/>
    <property type="match status" value="1"/>
</dbReference>
<accession>Q0F0D6</accession>
<dbReference type="PANTHER" id="PTHR48111:SF40">
    <property type="entry name" value="PHOSPHATE REGULON TRANSCRIPTIONAL REGULATORY PROTEIN PHOB"/>
    <property type="match status" value="1"/>
</dbReference>
<organism evidence="8 9">
    <name type="scientific">Mariprofundus ferrooxydans PV-1</name>
    <dbReference type="NCBI Taxonomy" id="314345"/>
    <lineage>
        <taxon>Bacteria</taxon>
        <taxon>Pseudomonadati</taxon>
        <taxon>Pseudomonadota</taxon>
        <taxon>Candidatius Mariprofundia</taxon>
        <taxon>Mariprofundales</taxon>
        <taxon>Mariprofundaceae</taxon>
        <taxon>Mariprofundus</taxon>
    </lineage>
</organism>
<dbReference type="EMBL" id="AATS01000004">
    <property type="protein sequence ID" value="EAU55092.1"/>
    <property type="molecule type" value="Genomic_DNA"/>
</dbReference>
<dbReference type="Proteomes" id="UP000005297">
    <property type="component" value="Unassembled WGS sequence"/>
</dbReference>
<dbReference type="Gene3D" id="3.40.50.2300">
    <property type="match status" value="1"/>
</dbReference>
<evidence type="ECO:0000259" key="7">
    <source>
        <dbReference type="PROSITE" id="PS51755"/>
    </source>
</evidence>
<dbReference type="SMART" id="SM00862">
    <property type="entry name" value="Trans_reg_C"/>
    <property type="match status" value="1"/>
</dbReference>
<dbReference type="CDD" id="cd17574">
    <property type="entry name" value="REC_OmpR"/>
    <property type="match status" value="1"/>
</dbReference>
<feature type="modified residue" description="4-aspartylphosphate" evidence="4">
    <location>
        <position position="76"/>
    </location>
</feature>
<dbReference type="PANTHER" id="PTHR48111">
    <property type="entry name" value="REGULATOR OF RPOS"/>
    <property type="match status" value="1"/>
</dbReference>
<dbReference type="CDD" id="cd00383">
    <property type="entry name" value="trans_reg_C"/>
    <property type="match status" value="1"/>
</dbReference>
<evidence type="ECO:0000256" key="3">
    <source>
        <dbReference type="ARBA" id="ARBA00023125"/>
    </source>
</evidence>
<sequence>MLEIAGVRLQYHDLMNNNQENNASGADILIIEDEDAIARLMGLHLRAAGYTTYRCADGDDALSCLRDGQWRLVVLDRMLPGTGGMQVLRWLKASEKRAHIPVLMVTALAMASERVQGLNDGADDYLPKPFEPDELVARARALLRRSRIVESGVAVEQGIQLDPDVPVVFEGNVRVDLRPMEYKLLQMLMKKPGKTRSRDYLLDHVWGNDVYVEPRTVDVTVKRLRKALKELGRKNCVETVRGMGYRFLPPSEKK</sequence>
<evidence type="ECO:0000256" key="2">
    <source>
        <dbReference type="ARBA" id="ARBA00023012"/>
    </source>
</evidence>
<protein>
    <submittedName>
        <fullName evidence="8">Response regulator in two-component regulatory system with PhoR (Or CreC), regulates pho regulon (OmpR family) protein</fullName>
    </submittedName>
</protein>
<dbReference type="OrthoDB" id="5295288at2"/>
<dbReference type="SUPFAM" id="SSF46894">
    <property type="entry name" value="C-terminal effector domain of the bipartite response regulators"/>
    <property type="match status" value="1"/>
</dbReference>
<dbReference type="eggNOG" id="COG0745">
    <property type="taxonomic scope" value="Bacteria"/>
</dbReference>
<dbReference type="InterPro" id="IPR011006">
    <property type="entry name" value="CheY-like_superfamily"/>
</dbReference>
<dbReference type="GO" id="GO:0000156">
    <property type="term" value="F:phosphorelay response regulator activity"/>
    <property type="evidence" value="ECO:0007669"/>
    <property type="project" value="TreeGrafter"/>
</dbReference>
<dbReference type="Gene3D" id="1.10.10.10">
    <property type="entry name" value="Winged helix-like DNA-binding domain superfamily/Winged helix DNA-binding domain"/>
    <property type="match status" value="1"/>
</dbReference>
<feature type="DNA-binding region" description="OmpR/PhoB-type" evidence="5">
    <location>
        <begin position="151"/>
        <end position="249"/>
    </location>
</feature>
<evidence type="ECO:0000313" key="9">
    <source>
        <dbReference type="Proteomes" id="UP000005297"/>
    </source>
</evidence>
<dbReference type="SMART" id="SM00448">
    <property type="entry name" value="REC"/>
    <property type="match status" value="1"/>
</dbReference>
<comment type="caution">
    <text evidence="8">The sequence shown here is derived from an EMBL/GenBank/DDBJ whole genome shotgun (WGS) entry which is preliminary data.</text>
</comment>
<evidence type="ECO:0000313" key="8">
    <source>
        <dbReference type="EMBL" id="EAU55092.1"/>
    </source>
</evidence>
<dbReference type="InterPro" id="IPR016032">
    <property type="entry name" value="Sig_transdc_resp-reg_C-effctor"/>
</dbReference>
<dbReference type="GO" id="GO:0032993">
    <property type="term" value="C:protein-DNA complex"/>
    <property type="evidence" value="ECO:0007669"/>
    <property type="project" value="TreeGrafter"/>
</dbReference>
<dbReference type="Pfam" id="PF00486">
    <property type="entry name" value="Trans_reg_C"/>
    <property type="match status" value="1"/>
</dbReference>
<dbReference type="PROSITE" id="PS51755">
    <property type="entry name" value="OMPR_PHOB"/>
    <property type="match status" value="1"/>
</dbReference>
<keyword evidence="9" id="KW-1185">Reference proteome</keyword>
<dbReference type="Pfam" id="PF00072">
    <property type="entry name" value="Response_reg"/>
    <property type="match status" value="1"/>
</dbReference>
<keyword evidence="1 4" id="KW-0597">Phosphoprotein</keyword>
<dbReference type="InterPro" id="IPR001789">
    <property type="entry name" value="Sig_transdc_resp-reg_receiver"/>
</dbReference>
<dbReference type="PROSITE" id="PS50110">
    <property type="entry name" value="RESPONSE_REGULATORY"/>
    <property type="match status" value="1"/>
</dbReference>
<feature type="domain" description="Response regulatory" evidence="6">
    <location>
        <begin position="27"/>
        <end position="143"/>
    </location>
</feature>
<evidence type="ECO:0000256" key="4">
    <source>
        <dbReference type="PROSITE-ProRule" id="PRU00169"/>
    </source>
</evidence>
<dbReference type="InterPro" id="IPR039420">
    <property type="entry name" value="WalR-like"/>
</dbReference>
<dbReference type="InterPro" id="IPR036388">
    <property type="entry name" value="WH-like_DNA-bd_sf"/>
</dbReference>
<keyword evidence="3 5" id="KW-0238">DNA-binding</keyword>
<proteinExistence type="predicted"/>
<dbReference type="InterPro" id="IPR001867">
    <property type="entry name" value="OmpR/PhoB-type_DNA-bd"/>
</dbReference>
<evidence type="ECO:0000259" key="6">
    <source>
        <dbReference type="PROSITE" id="PS50110"/>
    </source>
</evidence>
<dbReference type="AlphaFoldDB" id="Q0F0D6"/>
<keyword evidence="2" id="KW-0902">Two-component regulatory system</keyword>
<gene>
    <name evidence="8" type="ORF">SPV1_07104</name>
</gene>